<dbReference type="PANTHER" id="PTHR23508">
    <property type="entry name" value="CARBOXYLIC ACID TRANSPORTER PROTEIN HOMOLOG"/>
    <property type="match status" value="1"/>
</dbReference>
<dbReference type="PROSITE" id="PS00216">
    <property type="entry name" value="SUGAR_TRANSPORT_1"/>
    <property type="match status" value="1"/>
</dbReference>
<evidence type="ECO:0000256" key="2">
    <source>
        <dbReference type="ARBA" id="ARBA00022692"/>
    </source>
</evidence>
<reference evidence="7 8" key="1">
    <citation type="submission" date="2019-07" db="EMBL/GenBank/DDBJ databases">
        <title>Whole genome shotgun sequence of Acetobacter oeni NBRC 105207.</title>
        <authorList>
            <person name="Hosoyama A."/>
            <person name="Uohara A."/>
            <person name="Ohji S."/>
            <person name="Ichikawa N."/>
        </authorList>
    </citation>
    <scope>NUCLEOTIDE SEQUENCE [LARGE SCALE GENOMIC DNA]</scope>
    <source>
        <strain evidence="7 8">NBRC 105207</strain>
    </source>
</reference>
<evidence type="ECO:0000256" key="4">
    <source>
        <dbReference type="ARBA" id="ARBA00023136"/>
    </source>
</evidence>
<dbReference type="InterPro" id="IPR011701">
    <property type="entry name" value="MFS"/>
</dbReference>
<comment type="caution">
    <text evidence="7">The sequence shown here is derived from an EMBL/GenBank/DDBJ whole genome shotgun (WGS) entry which is preliminary data.</text>
</comment>
<dbReference type="GO" id="GO:0046943">
    <property type="term" value="F:carboxylic acid transmembrane transporter activity"/>
    <property type="evidence" value="ECO:0007669"/>
    <property type="project" value="TreeGrafter"/>
</dbReference>
<evidence type="ECO:0000256" key="3">
    <source>
        <dbReference type="ARBA" id="ARBA00022989"/>
    </source>
</evidence>
<evidence type="ECO:0000313" key="8">
    <source>
        <dbReference type="Proteomes" id="UP000321746"/>
    </source>
</evidence>
<comment type="subcellular location">
    <subcellularLocation>
        <location evidence="1">Membrane</location>
        <topology evidence="1">Multi-pass membrane protein</topology>
    </subcellularLocation>
</comment>
<dbReference type="AlphaFoldDB" id="A0A511XQU7"/>
<dbReference type="Pfam" id="PF07690">
    <property type="entry name" value="MFS_1"/>
    <property type="match status" value="1"/>
</dbReference>
<feature type="transmembrane region" description="Helical" evidence="5">
    <location>
        <begin position="162"/>
        <end position="183"/>
    </location>
</feature>
<evidence type="ECO:0000313" key="7">
    <source>
        <dbReference type="EMBL" id="GEN65325.1"/>
    </source>
</evidence>
<dbReference type="Proteomes" id="UP000321746">
    <property type="component" value="Unassembled WGS sequence"/>
</dbReference>
<dbReference type="Gene3D" id="1.20.1250.20">
    <property type="entry name" value="MFS general substrate transporter like domains"/>
    <property type="match status" value="2"/>
</dbReference>
<dbReference type="SUPFAM" id="SSF103473">
    <property type="entry name" value="MFS general substrate transporter"/>
    <property type="match status" value="1"/>
</dbReference>
<dbReference type="GO" id="GO:0005886">
    <property type="term" value="C:plasma membrane"/>
    <property type="evidence" value="ECO:0007669"/>
    <property type="project" value="TreeGrafter"/>
</dbReference>
<dbReference type="InterPro" id="IPR036259">
    <property type="entry name" value="MFS_trans_sf"/>
</dbReference>
<feature type="transmembrane region" description="Helical" evidence="5">
    <location>
        <begin position="48"/>
        <end position="68"/>
    </location>
</feature>
<accession>A0A511XQU7</accession>
<feature type="transmembrane region" description="Helical" evidence="5">
    <location>
        <begin position="363"/>
        <end position="385"/>
    </location>
</feature>
<organism evidence="7 8">
    <name type="scientific">Acetobacter oeni</name>
    <dbReference type="NCBI Taxonomy" id="304077"/>
    <lineage>
        <taxon>Bacteria</taxon>
        <taxon>Pseudomonadati</taxon>
        <taxon>Pseudomonadota</taxon>
        <taxon>Alphaproteobacteria</taxon>
        <taxon>Acetobacterales</taxon>
        <taxon>Acetobacteraceae</taxon>
        <taxon>Acetobacter</taxon>
    </lineage>
</organism>
<feature type="transmembrane region" description="Helical" evidence="5">
    <location>
        <begin position="335"/>
        <end position="357"/>
    </location>
</feature>
<dbReference type="RefSeq" id="WP_173572207.1">
    <property type="nucleotide sequence ID" value="NZ_BJYG01000091.1"/>
</dbReference>
<evidence type="ECO:0000256" key="5">
    <source>
        <dbReference type="SAM" id="Phobius"/>
    </source>
</evidence>
<feature type="transmembrane region" description="Helical" evidence="5">
    <location>
        <begin position="77"/>
        <end position="97"/>
    </location>
</feature>
<feature type="transmembrane region" description="Helical" evidence="5">
    <location>
        <begin position="204"/>
        <end position="227"/>
    </location>
</feature>
<feature type="transmembrane region" description="Helical" evidence="5">
    <location>
        <begin position="134"/>
        <end position="156"/>
    </location>
</feature>
<gene>
    <name evidence="7" type="ORF">AOE01nite_35490</name>
</gene>
<dbReference type="PROSITE" id="PS50850">
    <property type="entry name" value="MFS"/>
    <property type="match status" value="1"/>
</dbReference>
<dbReference type="PANTHER" id="PTHR23508:SF10">
    <property type="entry name" value="CARBOXYLIC ACID TRANSPORTER PROTEIN HOMOLOG"/>
    <property type="match status" value="1"/>
</dbReference>
<feature type="transmembrane region" description="Helical" evidence="5">
    <location>
        <begin position="103"/>
        <end position="122"/>
    </location>
</feature>
<keyword evidence="8" id="KW-1185">Reference proteome</keyword>
<feature type="transmembrane region" description="Helical" evidence="5">
    <location>
        <begin position="12"/>
        <end position="36"/>
    </location>
</feature>
<feature type="transmembrane region" description="Helical" evidence="5">
    <location>
        <begin position="247"/>
        <end position="266"/>
    </location>
</feature>
<dbReference type="InterPro" id="IPR020846">
    <property type="entry name" value="MFS_dom"/>
</dbReference>
<dbReference type="CDD" id="cd17316">
    <property type="entry name" value="MFS_SV2_like"/>
    <property type="match status" value="1"/>
</dbReference>
<keyword evidence="2 5" id="KW-0812">Transmembrane</keyword>
<sequence>MFSGRQQTHIVIACFGGWTMDAFDFFITAFALSGIARDFSTDLTTMTWAMSLPLATRIFGALSVGWLADKFGRRRVLVGNMIAFVLCETGVCLAPSLSVFLLFRALFGLVMGGEWGVCTSYAMESIPLSKRGFVSGLLQSGYPVGYLFAAVLYGLIYESAGWRGMYLVSIGVALCVTILRMMLPDYRMDGEKKAAESVSFRESMAGQWVLLGFAVLFMSAGATFSHATQDLYPTMLRAERGMTVHEVALVAVAYNMAAVAGCLCGGSLSQRYGRRKTIITSAAAIFLILPFWAMASGLLASLLSAVVMQFLVMCVYGVMPAYLNELAPAAIRSTFSGFVYQIGFLLTSANATVQAWLATHQGWSYSTVLALTVAVSLVLFISLIVKGQETVRIAERSVL</sequence>
<feature type="domain" description="Major facilitator superfamily (MFS) profile" evidence="6">
    <location>
        <begin position="10"/>
        <end position="391"/>
    </location>
</feature>
<keyword evidence="4 5" id="KW-0472">Membrane</keyword>
<evidence type="ECO:0000256" key="1">
    <source>
        <dbReference type="ARBA" id="ARBA00004141"/>
    </source>
</evidence>
<name>A0A511XQU7_9PROT</name>
<protein>
    <submittedName>
        <fullName evidence="7">MFS transporter</fullName>
    </submittedName>
</protein>
<evidence type="ECO:0000259" key="6">
    <source>
        <dbReference type="PROSITE" id="PS50850"/>
    </source>
</evidence>
<dbReference type="InterPro" id="IPR005829">
    <property type="entry name" value="Sugar_transporter_CS"/>
</dbReference>
<feature type="transmembrane region" description="Helical" evidence="5">
    <location>
        <begin position="301"/>
        <end position="323"/>
    </location>
</feature>
<feature type="transmembrane region" description="Helical" evidence="5">
    <location>
        <begin position="278"/>
        <end position="295"/>
    </location>
</feature>
<keyword evidence="3 5" id="KW-1133">Transmembrane helix</keyword>
<proteinExistence type="predicted"/>
<dbReference type="EMBL" id="BJYG01000091">
    <property type="protein sequence ID" value="GEN65325.1"/>
    <property type="molecule type" value="Genomic_DNA"/>
</dbReference>